<reference evidence="2 3" key="1">
    <citation type="journal article" date="2020" name="ISME J.">
        <title>Uncovering the hidden diversity of litter-decomposition mechanisms in mushroom-forming fungi.</title>
        <authorList>
            <person name="Floudas D."/>
            <person name="Bentzer J."/>
            <person name="Ahren D."/>
            <person name="Johansson T."/>
            <person name="Persson P."/>
            <person name="Tunlid A."/>
        </authorList>
    </citation>
    <scope>NUCLEOTIDE SEQUENCE [LARGE SCALE GENOMIC DNA]</scope>
    <source>
        <strain evidence="2 3">CBS 101986</strain>
    </source>
</reference>
<keyword evidence="3" id="KW-1185">Reference proteome</keyword>
<comment type="caution">
    <text evidence="2">The sequence shown here is derived from an EMBL/GenBank/DDBJ whole genome shotgun (WGS) entry which is preliminary data.</text>
</comment>
<dbReference type="SUPFAM" id="SSF55718">
    <property type="entry name" value="SCP-like"/>
    <property type="match status" value="1"/>
</dbReference>
<accession>A0A8H5BQF3</accession>
<evidence type="ECO:0000313" key="3">
    <source>
        <dbReference type="Proteomes" id="UP000567179"/>
    </source>
</evidence>
<proteinExistence type="predicted"/>
<dbReference type="PANTHER" id="PTHR10094:SF28">
    <property type="entry name" value="SCP2 DOMAIN-CONTAINING PROTEIN"/>
    <property type="match status" value="1"/>
</dbReference>
<dbReference type="InterPro" id="IPR036527">
    <property type="entry name" value="SCP2_sterol-bd_dom_sf"/>
</dbReference>
<dbReference type="OrthoDB" id="10265837at2759"/>
<organism evidence="2 3">
    <name type="scientific">Psilocybe cf. subviscida</name>
    <dbReference type="NCBI Taxonomy" id="2480587"/>
    <lineage>
        <taxon>Eukaryota</taxon>
        <taxon>Fungi</taxon>
        <taxon>Dikarya</taxon>
        <taxon>Basidiomycota</taxon>
        <taxon>Agaricomycotina</taxon>
        <taxon>Agaricomycetes</taxon>
        <taxon>Agaricomycetidae</taxon>
        <taxon>Agaricales</taxon>
        <taxon>Agaricineae</taxon>
        <taxon>Strophariaceae</taxon>
        <taxon>Psilocybe</taxon>
    </lineage>
</organism>
<feature type="domain" description="SCP2" evidence="1">
    <location>
        <begin position="58"/>
        <end position="160"/>
    </location>
</feature>
<dbReference type="PANTHER" id="PTHR10094">
    <property type="entry name" value="STEROL CARRIER PROTEIN 2 SCP-2 FAMILY PROTEIN"/>
    <property type="match status" value="1"/>
</dbReference>
<dbReference type="FunFam" id="3.30.1050.10:FF:000001">
    <property type="entry name" value="Putative Non-specific lipid-transfer protein"/>
    <property type="match status" value="1"/>
</dbReference>
<sequence length="166" mass="18283">MKISYDSYRGPHRCTKVLLSLLQRPPCPHPRLYLFTATMSDDLKAPGFKASELISGMNTAFSKFSDTEKAAQIKKTNGIFELQVTNDAKETVTWTIDMKKTGTVYKGKAQPKADVTIILSDDTLMDLSTGKLNGQKAFMTGKLKTKGNMMLATKLDTVLKGAKAKL</sequence>
<dbReference type="Gene3D" id="3.30.1050.10">
    <property type="entry name" value="SCP2 sterol-binding domain"/>
    <property type="match status" value="1"/>
</dbReference>
<name>A0A8H5BQF3_9AGAR</name>
<dbReference type="AlphaFoldDB" id="A0A8H5BQF3"/>
<dbReference type="EMBL" id="JAACJJ010000014">
    <property type="protein sequence ID" value="KAF5327632.1"/>
    <property type="molecule type" value="Genomic_DNA"/>
</dbReference>
<protein>
    <recommendedName>
        <fullName evidence="1">SCP2 domain-containing protein</fullName>
    </recommendedName>
</protein>
<gene>
    <name evidence="2" type="ORF">D9619_004321</name>
</gene>
<dbReference type="GO" id="GO:0005829">
    <property type="term" value="C:cytosol"/>
    <property type="evidence" value="ECO:0007669"/>
    <property type="project" value="TreeGrafter"/>
</dbReference>
<evidence type="ECO:0000313" key="2">
    <source>
        <dbReference type="EMBL" id="KAF5327632.1"/>
    </source>
</evidence>
<dbReference type="Pfam" id="PF02036">
    <property type="entry name" value="SCP2"/>
    <property type="match status" value="1"/>
</dbReference>
<dbReference type="Proteomes" id="UP000567179">
    <property type="component" value="Unassembled WGS sequence"/>
</dbReference>
<evidence type="ECO:0000259" key="1">
    <source>
        <dbReference type="Pfam" id="PF02036"/>
    </source>
</evidence>
<dbReference type="InterPro" id="IPR003033">
    <property type="entry name" value="SCP2_sterol-bd_dom"/>
</dbReference>